<protein>
    <submittedName>
        <fullName evidence="2">Uncharacterized protein</fullName>
    </submittedName>
</protein>
<reference evidence="3" key="1">
    <citation type="journal article" date="2013" name="Nat. Biotechnol.">
        <title>Chinese hamster genome sequenced from sorted chromosomes.</title>
        <authorList>
            <person name="Brinkrolf K."/>
            <person name="Rupp O."/>
            <person name="Laux H."/>
            <person name="Kollin F."/>
            <person name="Ernst W."/>
            <person name="Linke B."/>
            <person name="Kofler R."/>
            <person name="Romand S."/>
            <person name="Hesse F."/>
            <person name="Budach W.E."/>
            <person name="Galosy S."/>
            <person name="Muller D."/>
            <person name="Noll T."/>
            <person name="Wienberg J."/>
            <person name="Jostock T."/>
            <person name="Leonard M."/>
            <person name="Grillari J."/>
            <person name="Tauch A."/>
            <person name="Goesmann A."/>
            <person name="Helk B."/>
            <person name="Mott J.E."/>
            <person name="Puhler A."/>
            <person name="Borth N."/>
        </authorList>
    </citation>
    <scope>NUCLEOTIDE SEQUENCE [LARGE SCALE GENOMIC DNA]</scope>
    <source>
        <strain evidence="3">17A/GY</strain>
    </source>
</reference>
<dbReference type="Proteomes" id="UP000030759">
    <property type="component" value="Unassembled WGS sequence"/>
</dbReference>
<accession>A0A061IPV5</accession>
<proteinExistence type="predicted"/>
<organism evidence="2 3">
    <name type="scientific">Cricetulus griseus</name>
    <name type="common">Chinese hamster</name>
    <name type="synonym">Cricetulus barabensis griseus</name>
    <dbReference type="NCBI Taxonomy" id="10029"/>
    <lineage>
        <taxon>Eukaryota</taxon>
        <taxon>Metazoa</taxon>
        <taxon>Chordata</taxon>
        <taxon>Craniata</taxon>
        <taxon>Vertebrata</taxon>
        <taxon>Euteleostomi</taxon>
        <taxon>Mammalia</taxon>
        <taxon>Eutheria</taxon>
        <taxon>Euarchontoglires</taxon>
        <taxon>Glires</taxon>
        <taxon>Rodentia</taxon>
        <taxon>Myomorpha</taxon>
        <taxon>Muroidea</taxon>
        <taxon>Cricetidae</taxon>
        <taxon>Cricetinae</taxon>
        <taxon>Cricetulus</taxon>
    </lineage>
</organism>
<gene>
    <name evidence="2" type="ORF">H671_1g1458</name>
</gene>
<evidence type="ECO:0000313" key="2">
    <source>
        <dbReference type="EMBL" id="ERE90716.1"/>
    </source>
</evidence>
<name>A0A061IPV5_CRIGR</name>
<dbReference type="EMBL" id="KE663858">
    <property type="protein sequence ID" value="ERE90716.1"/>
    <property type="molecule type" value="Genomic_DNA"/>
</dbReference>
<evidence type="ECO:0000256" key="1">
    <source>
        <dbReference type="SAM" id="MobiDB-lite"/>
    </source>
</evidence>
<sequence length="127" mass="14247">MQQAAGSGVNSALRPLVPAHLHSFHQGHLYYFAQDCLTCIPVIRVSSSVLSRDFDSHKLQSVKFLRPMKTKLKVLWSPPTKTTESGGRSGQVSEHEEKKDDHWIALPCTVFFRSLLWTLSDSLVVLS</sequence>
<dbReference type="AlphaFoldDB" id="A0A061IPV5"/>
<evidence type="ECO:0000313" key="3">
    <source>
        <dbReference type="Proteomes" id="UP000030759"/>
    </source>
</evidence>
<feature type="compositionally biased region" description="Polar residues" evidence="1">
    <location>
        <begin position="79"/>
        <end position="92"/>
    </location>
</feature>
<feature type="region of interest" description="Disordered" evidence="1">
    <location>
        <begin position="78"/>
        <end position="99"/>
    </location>
</feature>